<dbReference type="SFLD" id="SFLDG01140">
    <property type="entry name" value="C2.B:_Phosphomannomutase_and_P"/>
    <property type="match status" value="1"/>
</dbReference>
<keyword evidence="1" id="KW-0378">Hydrolase</keyword>
<dbReference type="Proteomes" id="UP000823849">
    <property type="component" value="Unassembled WGS sequence"/>
</dbReference>
<dbReference type="PANTHER" id="PTHR10000">
    <property type="entry name" value="PHOSPHOSERINE PHOSPHATASE"/>
    <property type="match status" value="1"/>
</dbReference>
<dbReference type="InterPro" id="IPR036412">
    <property type="entry name" value="HAD-like_sf"/>
</dbReference>
<sequence>MPIRMIALDLDRTTLNREGHLSQENRRALEEAIRAGIYVVPASGRAAGSLPAEIMELPGLEYLITSNGAAVYRMEKKNCKSDTLPSADGGAGSAEMRESGSLLSCLQRFLLQPAMVRKVMELTEQAGITYEALVEGKAYADPAYISDPTGFGAVREAVPYIRRTRIPVEDIRGFLRSHENQLDSLDIIVGDPEKKKRLMALLNKECADIYVTSSVEQLIEISDRRAGKHSAVKFLREQLGIAPEEVAAFGDGDNDAEMLREAGVGIAVENASSACLAAADAVTRSCDENGVAYGFREILRLF</sequence>
<dbReference type="SUPFAM" id="SSF56784">
    <property type="entry name" value="HAD-like"/>
    <property type="match status" value="1"/>
</dbReference>
<evidence type="ECO:0000313" key="2">
    <source>
        <dbReference type="Proteomes" id="UP000823849"/>
    </source>
</evidence>
<dbReference type="SFLD" id="SFLDS00003">
    <property type="entry name" value="Haloacid_Dehalogenase"/>
    <property type="match status" value="1"/>
</dbReference>
<dbReference type="Gene3D" id="3.40.50.1000">
    <property type="entry name" value="HAD superfamily/HAD-like"/>
    <property type="match status" value="1"/>
</dbReference>
<dbReference type="GO" id="GO:0005829">
    <property type="term" value="C:cytosol"/>
    <property type="evidence" value="ECO:0007669"/>
    <property type="project" value="TreeGrafter"/>
</dbReference>
<reference evidence="1" key="1">
    <citation type="journal article" date="2021" name="PeerJ">
        <title>Extensive microbial diversity within the chicken gut microbiome revealed by metagenomics and culture.</title>
        <authorList>
            <person name="Gilroy R."/>
            <person name="Ravi A."/>
            <person name="Getino M."/>
            <person name="Pursley I."/>
            <person name="Horton D.L."/>
            <person name="Alikhan N.F."/>
            <person name="Baker D."/>
            <person name="Gharbi K."/>
            <person name="Hall N."/>
            <person name="Watson M."/>
            <person name="Adriaenssens E.M."/>
            <person name="Foster-Nyarko E."/>
            <person name="Jarju S."/>
            <person name="Secka A."/>
            <person name="Antonio M."/>
            <person name="Oren A."/>
            <person name="Chaudhuri R.R."/>
            <person name="La Ragione R."/>
            <person name="Hildebrand F."/>
            <person name="Pallen M.J."/>
        </authorList>
    </citation>
    <scope>NUCLEOTIDE SEQUENCE</scope>
    <source>
        <strain evidence="1">CHK185-5351</strain>
    </source>
</reference>
<dbReference type="InterPro" id="IPR023214">
    <property type="entry name" value="HAD_sf"/>
</dbReference>
<dbReference type="GO" id="GO:0016791">
    <property type="term" value="F:phosphatase activity"/>
    <property type="evidence" value="ECO:0007669"/>
    <property type="project" value="TreeGrafter"/>
</dbReference>
<gene>
    <name evidence="1" type="ORF">H9705_07290</name>
</gene>
<dbReference type="Gene3D" id="3.30.1240.10">
    <property type="match status" value="1"/>
</dbReference>
<dbReference type="Pfam" id="PF08282">
    <property type="entry name" value="Hydrolase_3"/>
    <property type="match status" value="2"/>
</dbReference>
<accession>A0A9D2SNP0</accession>
<evidence type="ECO:0000313" key="1">
    <source>
        <dbReference type="EMBL" id="HJC15613.1"/>
    </source>
</evidence>
<organism evidence="1 2">
    <name type="scientific">Candidatus Fusicatenibacter intestinigallinarum</name>
    <dbReference type="NCBI Taxonomy" id="2838598"/>
    <lineage>
        <taxon>Bacteria</taxon>
        <taxon>Bacillati</taxon>
        <taxon>Bacillota</taxon>
        <taxon>Clostridia</taxon>
        <taxon>Lachnospirales</taxon>
        <taxon>Lachnospiraceae</taxon>
        <taxon>Fusicatenibacter</taxon>
    </lineage>
</organism>
<dbReference type="EMBL" id="DWWU01000031">
    <property type="protein sequence ID" value="HJC15613.1"/>
    <property type="molecule type" value="Genomic_DNA"/>
</dbReference>
<dbReference type="AlphaFoldDB" id="A0A9D2SNP0"/>
<reference evidence="1" key="2">
    <citation type="submission" date="2021-04" db="EMBL/GenBank/DDBJ databases">
        <authorList>
            <person name="Gilroy R."/>
        </authorList>
    </citation>
    <scope>NUCLEOTIDE SEQUENCE</scope>
    <source>
        <strain evidence="1">CHK185-5351</strain>
    </source>
</reference>
<name>A0A9D2SNP0_9FIRM</name>
<dbReference type="PANTHER" id="PTHR10000:SF8">
    <property type="entry name" value="HAD SUPERFAMILY HYDROLASE-LIKE, TYPE 3"/>
    <property type="match status" value="1"/>
</dbReference>
<comment type="caution">
    <text evidence="1">The sequence shown here is derived from an EMBL/GenBank/DDBJ whole genome shotgun (WGS) entry which is preliminary data.</text>
</comment>
<dbReference type="GO" id="GO:0000287">
    <property type="term" value="F:magnesium ion binding"/>
    <property type="evidence" value="ECO:0007669"/>
    <property type="project" value="TreeGrafter"/>
</dbReference>
<protein>
    <submittedName>
        <fullName evidence="1">Cof-type HAD-IIB family hydrolase</fullName>
    </submittedName>
</protein>
<proteinExistence type="predicted"/>